<dbReference type="RefSeq" id="WP_006520770.1">
    <property type="nucleotide sequence ID" value="NC_021184.1"/>
</dbReference>
<evidence type="ECO:0000256" key="1">
    <source>
        <dbReference type="ARBA" id="ARBA00000085"/>
    </source>
</evidence>
<evidence type="ECO:0000256" key="2">
    <source>
        <dbReference type="ARBA" id="ARBA00004370"/>
    </source>
</evidence>
<keyword evidence="7" id="KW-0902">Two-component regulatory system</keyword>
<dbReference type="EC" id="2.7.13.3" evidence="3"/>
<organism evidence="11 12">
    <name type="scientific">Desulfoscipio gibsoniae DSM 7213</name>
    <dbReference type="NCBI Taxonomy" id="767817"/>
    <lineage>
        <taxon>Bacteria</taxon>
        <taxon>Bacillati</taxon>
        <taxon>Bacillota</taxon>
        <taxon>Clostridia</taxon>
        <taxon>Eubacteriales</taxon>
        <taxon>Desulfallaceae</taxon>
        <taxon>Desulfoscipio</taxon>
    </lineage>
</organism>
<accession>R4KGN8</accession>
<dbReference type="SMART" id="SM00387">
    <property type="entry name" value="HATPase_c"/>
    <property type="match status" value="1"/>
</dbReference>
<evidence type="ECO:0000256" key="6">
    <source>
        <dbReference type="ARBA" id="ARBA00022777"/>
    </source>
</evidence>
<evidence type="ECO:0000256" key="4">
    <source>
        <dbReference type="ARBA" id="ARBA00022553"/>
    </source>
</evidence>
<comment type="subcellular location">
    <subcellularLocation>
        <location evidence="2">Membrane</location>
    </subcellularLocation>
</comment>
<feature type="transmembrane region" description="Helical" evidence="8">
    <location>
        <begin position="46"/>
        <end position="67"/>
    </location>
</feature>
<dbReference type="OrthoDB" id="9780718at2"/>
<dbReference type="GO" id="GO:0016020">
    <property type="term" value="C:membrane"/>
    <property type="evidence" value="ECO:0007669"/>
    <property type="project" value="UniProtKB-SubCell"/>
</dbReference>
<dbReference type="Proteomes" id="UP000013520">
    <property type="component" value="Chromosome"/>
</dbReference>
<feature type="transmembrane region" description="Helical" evidence="8">
    <location>
        <begin position="242"/>
        <end position="259"/>
    </location>
</feature>
<dbReference type="STRING" id="767817.Desgi_2983"/>
<dbReference type="eggNOG" id="COG2205">
    <property type="taxonomic scope" value="Bacteria"/>
</dbReference>
<dbReference type="KEGG" id="dgi:Desgi_2983"/>
<protein>
    <recommendedName>
        <fullName evidence="3">histidine kinase</fullName>
        <ecNumber evidence="3">2.7.13.3</ecNumber>
    </recommendedName>
</protein>
<dbReference type="InterPro" id="IPR036097">
    <property type="entry name" value="HisK_dim/P_sf"/>
</dbReference>
<keyword evidence="8" id="KW-1133">Transmembrane helix</keyword>
<feature type="domain" description="Histidine kinase" evidence="9">
    <location>
        <begin position="351"/>
        <end position="588"/>
    </location>
</feature>
<dbReference type="HOGENOM" id="CLU_000445_114_64_9"/>
<dbReference type="SMART" id="SM00388">
    <property type="entry name" value="HisKA"/>
    <property type="match status" value="1"/>
</dbReference>
<dbReference type="SUPFAM" id="SSF158472">
    <property type="entry name" value="HAMP domain-like"/>
    <property type="match status" value="1"/>
</dbReference>
<dbReference type="InterPro" id="IPR021796">
    <property type="entry name" value="Tll0287-like_dom"/>
</dbReference>
<dbReference type="CDD" id="cd06225">
    <property type="entry name" value="HAMP"/>
    <property type="match status" value="1"/>
</dbReference>
<keyword evidence="12" id="KW-1185">Reference proteome</keyword>
<evidence type="ECO:0000256" key="8">
    <source>
        <dbReference type="SAM" id="Phobius"/>
    </source>
</evidence>
<keyword evidence="5" id="KW-0808">Transferase</keyword>
<reference evidence="11 12" key="1">
    <citation type="submission" date="2012-01" db="EMBL/GenBank/DDBJ databases">
        <title>Complete sequence of Desulfotomaculum gibsoniae DSM 7213.</title>
        <authorList>
            <consortium name="US DOE Joint Genome Institute"/>
            <person name="Lucas S."/>
            <person name="Han J."/>
            <person name="Lapidus A."/>
            <person name="Cheng J.-F."/>
            <person name="Goodwin L."/>
            <person name="Pitluck S."/>
            <person name="Peters L."/>
            <person name="Ovchinnikova G."/>
            <person name="Teshima H."/>
            <person name="Detter J.C."/>
            <person name="Han C."/>
            <person name="Tapia R."/>
            <person name="Land M."/>
            <person name="Hauser L."/>
            <person name="Kyrpides N."/>
            <person name="Ivanova N."/>
            <person name="Pagani I."/>
            <person name="Parshina S."/>
            <person name="Plugge C."/>
            <person name="Muyzer G."/>
            <person name="Kuever J."/>
            <person name="Ivanova A."/>
            <person name="Nazina T."/>
            <person name="Klenk H.-P."/>
            <person name="Brambilla E."/>
            <person name="Spring S."/>
            <person name="Stams A.F."/>
            <person name="Woyke T."/>
        </authorList>
    </citation>
    <scope>NUCLEOTIDE SEQUENCE [LARGE SCALE GENOMIC DNA]</scope>
    <source>
        <strain evidence="11 12">DSM 7213</strain>
    </source>
</reference>
<dbReference type="GO" id="GO:0000155">
    <property type="term" value="F:phosphorelay sensor kinase activity"/>
    <property type="evidence" value="ECO:0007669"/>
    <property type="project" value="InterPro"/>
</dbReference>
<dbReference type="SUPFAM" id="SSF55874">
    <property type="entry name" value="ATPase domain of HSP90 chaperone/DNA topoisomerase II/histidine kinase"/>
    <property type="match status" value="1"/>
</dbReference>
<evidence type="ECO:0000313" key="11">
    <source>
        <dbReference type="EMBL" id="AGL02368.1"/>
    </source>
</evidence>
<dbReference type="PRINTS" id="PR00344">
    <property type="entry name" value="BCTRLSENSOR"/>
</dbReference>
<dbReference type="PROSITE" id="PS50885">
    <property type="entry name" value="HAMP"/>
    <property type="match status" value="1"/>
</dbReference>
<proteinExistence type="predicted"/>
<dbReference type="FunFam" id="3.30.565.10:FF:000006">
    <property type="entry name" value="Sensor histidine kinase WalK"/>
    <property type="match status" value="1"/>
</dbReference>
<dbReference type="Gene3D" id="3.30.565.10">
    <property type="entry name" value="Histidine kinase-like ATPase, C-terminal domain"/>
    <property type="match status" value="1"/>
</dbReference>
<gene>
    <name evidence="11" type="ORF">Desgi_2983</name>
</gene>
<dbReference type="PANTHER" id="PTHR43711">
    <property type="entry name" value="TWO-COMPONENT HISTIDINE KINASE"/>
    <property type="match status" value="1"/>
</dbReference>
<dbReference type="Pfam" id="PF00512">
    <property type="entry name" value="HisKA"/>
    <property type="match status" value="1"/>
</dbReference>
<dbReference type="SMART" id="SM00304">
    <property type="entry name" value="HAMP"/>
    <property type="match status" value="1"/>
</dbReference>
<evidence type="ECO:0000256" key="7">
    <source>
        <dbReference type="ARBA" id="ARBA00023012"/>
    </source>
</evidence>
<dbReference type="InterPro" id="IPR003594">
    <property type="entry name" value="HATPase_dom"/>
</dbReference>
<dbReference type="Gene3D" id="1.10.287.130">
    <property type="match status" value="1"/>
</dbReference>
<dbReference type="EMBL" id="CP003273">
    <property type="protein sequence ID" value="AGL02368.1"/>
    <property type="molecule type" value="Genomic_DNA"/>
</dbReference>
<dbReference type="PROSITE" id="PS50109">
    <property type="entry name" value="HIS_KIN"/>
    <property type="match status" value="1"/>
</dbReference>
<keyword evidence="8" id="KW-0472">Membrane</keyword>
<sequence>MNRDLLGFQRLFALLKVRLKTLAGLLRAGKAAGQSFINGLSLSTRLLWGMSIVIVAFTTLSVAWDIYDIRREAETEMLHRSRVVAQELISLRAVIALNQEKINTDPVTGNVMFKHLNPASVGRQVAEIFNETTSFSLKQTRLGARNPVNQPDFIETKMLNQLADDPGISEVWQEESLEGRWYFRYMLPLRAEESCLICHGEPAGEMDIAGYPMEGLKLGDLAGAISLRIPMDSFQEALRMRIWGRIIIAIFFVIITRWISAHLAKRMVAGPLGNLTAMARRLGEGDWEAVRSVAGTGEIRVLSQVFEQVARQLKESHNILEEKVRKRTMELSNANKELERANRFKSDVLANVSHELRTPLTAVIAFTEMLQDPATGKLNKKQREYLEDIADSSRQLLMEVTDLLQMARLEAGKLEISPEPLDLVEVIGESLSMLDPLARKKNIKIVFPSETGEWWVLADRAKVRHILNNLVNNSIKFTQKGGKVVISVERSCGRHCLPPDLLQEESGVPSGEQLDCLLVGVADNGIGIAPGDKQNIFEKFHQLGQPGQGAGLGLALVKELVLLHGGKIWVESVPGCGSTFYFTLPLKEQML</sequence>
<dbReference type="InterPro" id="IPR005467">
    <property type="entry name" value="His_kinase_dom"/>
</dbReference>
<dbReference type="Pfam" id="PF11845">
    <property type="entry name" value="Tll0287-like"/>
    <property type="match status" value="1"/>
</dbReference>
<keyword evidence="8" id="KW-0812">Transmembrane</keyword>
<keyword evidence="6 11" id="KW-0418">Kinase</keyword>
<dbReference type="Pfam" id="PF00672">
    <property type="entry name" value="HAMP"/>
    <property type="match status" value="1"/>
</dbReference>
<feature type="domain" description="HAMP" evidence="10">
    <location>
        <begin position="266"/>
        <end position="318"/>
    </location>
</feature>
<evidence type="ECO:0000313" key="12">
    <source>
        <dbReference type="Proteomes" id="UP000013520"/>
    </source>
</evidence>
<dbReference type="InterPro" id="IPR050736">
    <property type="entry name" value="Sensor_HK_Regulatory"/>
</dbReference>
<dbReference type="PANTHER" id="PTHR43711:SF31">
    <property type="entry name" value="HISTIDINE KINASE"/>
    <property type="match status" value="1"/>
</dbReference>
<dbReference type="InterPro" id="IPR036890">
    <property type="entry name" value="HATPase_C_sf"/>
</dbReference>
<dbReference type="SUPFAM" id="SSF47384">
    <property type="entry name" value="Homodimeric domain of signal transducing histidine kinase"/>
    <property type="match status" value="1"/>
</dbReference>
<evidence type="ECO:0000256" key="5">
    <source>
        <dbReference type="ARBA" id="ARBA00022679"/>
    </source>
</evidence>
<dbReference type="AlphaFoldDB" id="R4KGN8"/>
<dbReference type="InterPro" id="IPR003661">
    <property type="entry name" value="HisK_dim/P_dom"/>
</dbReference>
<dbReference type="Pfam" id="PF02518">
    <property type="entry name" value="HATPase_c"/>
    <property type="match status" value="1"/>
</dbReference>
<dbReference type="eggNOG" id="COG3850">
    <property type="taxonomic scope" value="Bacteria"/>
</dbReference>
<dbReference type="InterPro" id="IPR003660">
    <property type="entry name" value="HAMP_dom"/>
</dbReference>
<evidence type="ECO:0000256" key="3">
    <source>
        <dbReference type="ARBA" id="ARBA00012438"/>
    </source>
</evidence>
<dbReference type="InterPro" id="IPR004358">
    <property type="entry name" value="Sig_transdc_His_kin-like_C"/>
</dbReference>
<name>R4KGN8_9FIRM</name>
<evidence type="ECO:0000259" key="10">
    <source>
        <dbReference type="PROSITE" id="PS50885"/>
    </source>
</evidence>
<dbReference type="CDD" id="cd00082">
    <property type="entry name" value="HisKA"/>
    <property type="match status" value="1"/>
</dbReference>
<comment type="catalytic activity">
    <reaction evidence="1">
        <text>ATP + protein L-histidine = ADP + protein N-phospho-L-histidine.</text>
        <dbReference type="EC" id="2.7.13.3"/>
    </reaction>
</comment>
<dbReference type="Gene3D" id="6.10.340.10">
    <property type="match status" value="1"/>
</dbReference>
<evidence type="ECO:0000259" key="9">
    <source>
        <dbReference type="PROSITE" id="PS50109"/>
    </source>
</evidence>
<keyword evidence="4" id="KW-0597">Phosphoprotein</keyword>